<evidence type="ECO:0000313" key="1">
    <source>
        <dbReference type="EMBL" id="KAI8423688.1"/>
    </source>
</evidence>
<accession>A0ACC0JHV7</accession>
<dbReference type="EMBL" id="CM046122">
    <property type="protein sequence ID" value="KAI8423688.1"/>
    <property type="molecule type" value="Genomic_DNA"/>
</dbReference>
<keyword evidence="2" id="KW-1185">Reference proteome</keyword>
<name>A0ACC0JHV7_CHOFU</name>
<gene>
    <name evidence="1" type="ORF">MSG28_012723</name>
</gene>
<dbReference type="Proteomes" id="UP001064048">
    <property type="component" value="Chromosome 22"/>
</dbReference>
<sequence length="217" mass="24006">MSLVLTPKGSGEQMTVRVKSESTDTTYSLSAHFTGPVQATLHANAEVEANFTDISFKLNNLDELSDNKVDLFWLNNTATINTTHTFEKQPGGFRQAGRAAISVPLSTQHLVTTHYLYIQESTGNATVDLDSERFVQGSFKKILGKSARGLDLATTDIEVVNDRVPVGVQYIHEFDASGNTFVTVGPELDFFYSIIFARAKTQELLHRLNCLQICQTK</sequence>
<evidence type="ECO:0000313" key="2">
    <source>
        <dbReference type="Proteomes" id="UP001064048"/>
    </source>
</evidence>
<reference evidence="1 2" key="1">
    <citation type="journal article" date="2022" name="Genome Biol. Evol.">
        <title>The Spruce Budworm Genome: Reconstructing the Evolutionary History of Antifreeze Proteins.</title>
        <authorList>
            <person name="Beliveau C."/>
            <person name="Gagne P."/>
            <person name="Picq S."/>
            <person name="Vernygora O."/>
            <person name="Keeling C.I."/>
            <person name="Pinkney K."/>
            <person name="Doucet D."/>
            <person name="Wen F."/>
            <person name="Johnston J.S."/>
            <person name="Maaroufi H."/>
            <person name="Boyle B."/>
            <person name="Laroche J."/>
            <person name="Dewar K."/>
            <person name="Juretic N."/>
            <person name="Blackburn G."/>
            <person name="Nisole A."/>
            <person name="Brunet B."/>
            <person name="Brandao M."/>
            <person name="Lumley L."/>
            <person name="Duan J."/>
            <person name="Quan G."/>
            <person name="Lucarotti C.J."/>
            <person name="Roe A.D."/>
            <person name="Sperling F.A.H."/>
            <person name="Levesque R.C."/>
            <person name="Cusson M."/>
        </authorList>
    </citation>
    <scope>NUCLEOTIDE SEQUENCE [LARGE SCALE GENOMIC DNA]</scope>
    <source>
        <strain evidence="1">Glfc:IPQL:Cfum</strain>
    </source>
</reference>
<organism evidence="1 2">
    <name type="scientific">Choristoneura fumiferana</name>
    <name type="common">Spruce budworm moth</name>
    <name type="synonym">Archips fumiferana</name>
    <dbReference type="NCBI Taxonomy" id="7141"/>
    <lineage>
        <taxon>Eukaryota</taxon>
        <taxon>Metazoa</taxon>
        <taxon>Ecdysozoa</taxon>
        <taxon>Arthropoda</taxon>
        <taxon>Hexapoda</taxon>
        <taxon>Insecta</taxon>
        <taxon>Pterygota</taxon>
        <taxon>Neoptera</taxon>
        <taxon>Endopterygota</taxon>
        <taxon>Lepidoptera</taxon>
        <taxon>Glossata</taxon>
        <taxon>Ditrysia</taxon>
        <taxon>Tortricoidea</taxon>
        <taxon>Tortricidae</taxon>
        <taxon>Tortricinae</taxon>
        <taxon>Choristoneura</taxon>
    </lineage>
</organism>
<comment type="caution">
    <text evidence="1">The sequence shown here is derived from an EMBL/GenBank/DDBJ whole genome shotgun (WGS) entry which is preliminary data.</text>
</comment>
<protein>
    <submittedName>
        <fullName evidence="1">Uncharacterized protein</fullName>
    </submittedName>
</protein>
<proteinExistence type="predicted"/>